<comment type="caution">
    <text evidence="4">The sequence shown here is derived from an EMBL/GenBank/DDBJ whole genome shotgun (WGS) entry which is preliminary data.</text>
</comment>
<dbReference type="Pfam" id="PF00389">
    <property type="entry name" value="2-Hacid_dh"/>
    <property type="match status" value="1"/>
</dbReference>
<dbReference type="Gene3D" id="3.40.50.720">
    <property type="entry name" value="NAD(P)-binding Rossmann-like Domain"/>
    <property type="match status" value="1"/>
</dbReference>
<dbReference type="InterPro" id="IPR058205">
    <property type="entry name" value="D-LDH-like"/>
</dbReference>
<evidence type="ECO:0000259" key="2">
    <source>
        <dbReference type="Pfam" id="PF00389"/>
    </source>
</evidence>
<dbReference type="Proteomes" id="UP000290848">
    <property type="component" value="Unassembled WGS sequence"/>
</dbReference>
<reference evidence="3 6" key="2">
    <citation type="submission" date="2019-09" db="EMBL/GenBank/DDBJ databases">
        <title>Pararcticibacter amylolyticus gen. nov., sp. nov., isolated from a rottenly hemp rope, and reclassification of Pedobacter tournemirensis as Pararcticibacter tournemirensis comb. nov.</title>
        <authorList>
            <person name="Cai Y."/>
        </authorList>
    </citation>
    <scope>NUCLEOTIDE SEQUENCE [LARGE SCALE GENOMIC DNA]</scope>
    <source>
        <strain evidence="3 6">TF5-37.2-LB10</strain>
    </source>
</reference>
<dbReference type="Proteomes" id="UP000322918">
    <property type="component" value="Unassembled WGS sequence"/>
</dbReference>
<dbReference type="EMBL" id="RXOC01000017">
    <property type="protein sequence ID" value="RXF67473.1"/>
    <property type="molecule type" value="Genomic_DNA"/>
</dbReference>
<sequence length="155" mass="16919">MRAVAYSIRSFEKEPLAKANHKKHDITLISNPIGLETVEYAAGKEAVIISADDHVSEAVMIRLADLGVRFITIRSKNADNIDHVTASKLNIKIAVVTIPAGAPVTGPEFVLHQYEIAASTVRNLDSWQESRNITDITENISMSNNSIIPAKTGKQ</sequence>
<evidence type="ECO:0000313" key="5">
    <source>
        <dbReference type="Proteomes" id="UP000290848"/>
    </source>
</evidence>
<accession>A0A4Q0M3U1</accession>
<dbReference type="GO" id="GO:0051287">
    <property type="term" value="F:NAD binding"/>
    <property type="evidence" value="ECO:0007669"/>
    <property type="project" value="InterPro"/>
</dbReference>
<evidence type="ECO:0000313" key="4">
    <source>
        <dbReference type="EMBL" id="RXF67473.1"/>
    </source>
</evidence>
<gene>
    <name evidence="4" type="ORF">EKH83_19170</name>
    <name evidence="3" type="ORF">F1649_00075</name>
</gene>
<evidence type="ECO:0000313" key="6">
    <source>
        <dbReference type="Proteomes" id="UP000322918"/>
    </source>
</evidence>
<dbReference type="PANTHER" id="PTHR43026:SF1">
    <property type="entry name" value="2-HYDROXYACID DEHYDROGENASE HOMOLOG 1-RELATED"/>
    <property type="match status" value="1"/>
</dbReference>
<protein>
    <submittedName>
        <fullName evidence="4">Lactate dehydrogenase</fullName>
    </submittedName>
</protein>
<evidence type="ECO:0000313" key="3">
    <source>
        <dbReference type="EMBL" id="KAA8486652.1"/>
    </source>
</evidence>
<keyword evidence="6" id="KW-1185">Reference proteome</keyword>
<dbReference type="GO" id="GO:0008720">
    <property type="term" value="F:D-lactate dehydrogenase (NAD+) activity"/>
    <property type="evidence" value="ECO:0007669"/>
    <property type="project" value="TreeGrafter"/>
</dbReference>
<dbReference type="InterPro" id="IPR006139">
    <property type="entry name" value="D-isomer_2_OHA_DH_cat_dom"/>
</dbReference>
<name>A0A4Q0M3U1_9SPHI</name>
<dbReference type="SUPFAM" id="SSF52283">
    <property type="entry name" value="Formate/glycerate dehydrogenase catalytic domain-like"/>
    <property type="match status" value="1"/>
</dbReference>
<dbReference type="RefSeq" id="WP_128771076.1">
    <property type="nucleotide sequence ID" value="NZ_RXOC01000017.1"/>
</dbReference>
<reference evidence="4 5" key="1">
    <citation type="submission" date="2018-12" db="EMBL/GenBank/DDBJ databases">
        <title>The Draft Genome Sequence of the Soil Bacterium Pedobacter tournemirensis R1.</title>
        <authorList>
            <person name="He J."/>
        </authorList>
    </citation>
    <scope>NUCLEOTIDE SEQUENCE [LARGE SCALE GENOMIC DNA]</scope>
    <source>
        <strain evidence="4 5">R1</strain>
    </source>
</reference>
<dbReference type="PANTHER" id="PTHR43026">
    <property type="entry name" value="2-HYDROXYACID DEHYDROGENASE HOMOLOG 1-RELATED"/>
    <property type="match status" value="1"/>
</dbReference>
<keyword evidence="1" id="KW-0520">NAD</keyword>
<evidence type="ECO:0000256" key="1">
    <source>
        <dbReference type="ARBA" id="ARBA00023027"/>
    </source>
</evidence>
<dbReference type="EMBL" id="VWNE01000001">
    <property type="protein sequence ID" value="KAA8486652.1"/>
    <property type="molecule type" value="Genomic_DNA"/>
</dbReference>
<organism evidence="4 5">
    <name type="scientific">Arcticibacter tournemirensis</name>
    <dbReference type="NCBI Taxonomy" id="699437"/>
    <lineage>
        <taxon>Bacteria</taxon>
        <taxon>Pseudomonadati</taxon>
        <taxon>Bacteroidota</taxon>
        <taxon>Sphingobacteriia</taxon>
        <taxon>Sphingobacteriales</taxon>
        <taxon>Sphingobacteriaceae</taxon>
        <taxon>Arcticibacter</taxon>
    </lineage>
</organism>
<dbReference type="AlphaFoldDB" id="A0A4Q0M3U1"/>
<dbReference type="OrthoDB" id="1522997at2"/>
<proteinExistence type="predicted"/>
<feature type="domain" description="D-isomer specific 2-hydroxyacid dehydrogenase catalytic" evidence="2">
    <location>
        <begin position="14"/>
        <end position="101"/>
    </location>
</feature>